<dbReference type="AlphaFoldDB" id="K0XLL9"/>
<dbReference type="GeneID" id="77848498"/>
<comment type="caution">
    <text evidence="1">The sequence shown here is derived from an EMBL/GenBank/DDBJ whole genome shotgun (WGS) entry which is preliminary data.</text>
</comment>
<proteinExistence type="predicted"/>
<evidence type="ECO:0000313" key="2">
    <source>
        <dbReference type="Proteomes" id="UP000006044"/>
    </source>
</evidence>
<reference evidence="1 2" key="1">
    <citation type="submission" date="2012-08" db="EMBL/GenBank/DDBJ databases">
        <title>The Genome Sequence of Barnesiella intestinihominis YIT 11860.</title>
        <authorList>
            <consortium name="The Broad Institute Genome Sequencing Platform"/>
            <person name="Earl A."/>
            <person name="Ward D."/>
            <person name="Feldgarden M."/>
            <person name="Gevers D."/>
            <person name="Morotomi M."/>
            <person name="Walker B."/>
            <person name="Young S.K."/>
            <person name="Zeng Q."/>
            <person name="Gargeya S."/>
            <person name="Fitzgerald M."/>
            <person name="Haas B."/>
            <person name="Abouelleil A."/>
            <person name="Alvarado L."/>
            <person name="Arachchi H.M."/>
            <person name="Berlin A.M."/>
            <person name="Chapman S.B."/>
            <person name="Goldberg J."/>
            <person name="Griggs A."/>
            <person name="Gujja S."/>
            <person name="Hansen M."/>
            <person name="Howarth C."/>
            <person name="Imamovic A."/>
            <person name="Larimer J."/>
            <person name="McCowen C."/>
            <person name="Montmayeur A."/>
            <person name="Murphy C."/>
            <person name="Neiman D."/>
            <person name="Pearson M."/>
            <person name="Priest M."/>
            <person name="Roberts A."/>
            <person name="Saif S."/>
            <person name="Shea T."/>
            <person name="Sisk P."/>
            <person name="Sykes S."/>
            <person name="Wortman J."/>
            <person name="Nusbaum C."/>
            <person name="Birren B."/>
        </authorList>
    </citation>
    <scope>NUCLEOTIDE SEQUENCE [LARGE SCALE GENOMIC DNA]</scope>
    <source>
        <strain evidence="1 2">YIT 11860</strain>
    </source>
</reference>
<protein>
    <submittedName>
        <fullName evidence="1">Uncharacterized protein</fullName>
    </submittedName>
</protein>
<dbReference type="Proteomes" id="UP000006044">
    <property type="component" value="Unassembled WGS sequence"/>
</dbReference>
<dbReference type="STRING" id="742726.HMPREF9448_01207"/>
<gene>
    <name evidence="1" type="ORF">HMPREF9448_01207</name>
</gene>
<organism evidence="1 2">
    <name type="scientific">Barnesiella intestinihominis YIT 11860</name>
    <dbReference type="NCBI Taxonomy" id="742726"/>
    <lineage>
        <taxon>Bacteria</taxon>
        <taxon>Pseudomonadati</taxon>
        <taxon>Bacteroidota</taxon>
        <taxon>Bacteroidia</taxon>
        <taxon>Bacteroidales</taxon>
        <taxon>Barnesiellaceae</taxon>
        <taxon>Barnesiella</taxon>
    </lineage>
</organism>
<accession>K0XLL9</accession>
<evidence type="ECO:0000313" key="1">
    <source>
        <dbReference type="EMBL" id="EJZ64725.1"/>
    </source>
</evidence>
<dbReference type="RefSeq" id="WP_008861693.1">
    <property type="nucleotide sequence ID" value="NZ_JH815204.1"/>
</dbReference>
<dbReference type="EMBL" id="ADLE01000008">
    <property type="protein sequence ID" value="EJZ64725.1"/>
    <property type="molecule type" value="Genomic_DNA"/>
</dbReference>
<dbReference type="HOGENOM" id="CLU_2647175_0_0_10"/>
<dbReference type="OrthoDB" id="1104331at2"/>
<name>K0XLL9_9BACT</name>
<sequence length="77" mass="8975">MKSHTIEFTRDDLVVRITRYPSEEPGKSPSVEIEVESSGLPRSFVWFDKEPQLFAFKEMLEEYIETFWPMKDDAGGS</sequence>
<keyword evidence="2" id="KW-1185">Reference proteome</keyword>